<protein>
    <submittedName>
        <fullName evidence="1">Uncharacterized protein</fullName>
    </submittedName>
</protein>
<sequence>YRLFEGTYAADIAAPSAKKPTSAVTRQQMIADLKVVSKALDA</sequence>
<evidence type="ECO:0000313" key="1">
    <source>
        <dbReference type="EMBL" id="MCI92391.1"/>
    </source>
</evidence>
<name>A0A392VZI5_9FABA</name>
<evidence type="ECO:0000313" key="2">
    <source>
        <dbReference type="Proteomes" id="UP000265520"/>
    </source>
</evidence>
<comment type="caution">
    <text evidence="1">The sequence shown here is derived from an EMBL/GenBank/DDBJ whole genome shotgun (WGS) entry which is preliminary data.</text>
</comment>
<feature type="non-terminal residue" evidence="1">
    <location>
        <position position="1"/>
    </location>
</feature>
<organism evidence="1 2">
    <name type="scientific">Trifolium medium</name>
    <dbReference type="NCBI Taxonomy" id="97028"/>
    <lineage>
        <taxon>Eukaryota</taxon>
        <taxon>Viridiplantae</taxon>
        <taxon>Streptophyta</taxon>
        <taxon>Embryophyta</taxon>
        <taxon>Tracheophyta</taxon>
        <taxon>Spermatophyta</taxon>
        <taxon>Magnoliopsida</taxon>
        <taxon>eudicotyledons</taxon>
        <taxon>Gunneridae</taxon>
        <taxon>Pentapetalae</taxon>
        <taxon>rosids</taxon>
        <taxon>fabids</taxon>
        <taxon>Fabales</taxon>
        <taxon>Fabaceae</taxon>
        <taxon>Papilionoideae</taxon>
        <taxon>50 kb inversion clade</taxon>
        <taxon>NPAAA clade</taxon>
        <taxon>Hologalegina</taxon>
        <taxon>IRL clade</taxon>
        <taxon>Trifolieae</taxon>
        <taxon>Trifolium</taxon>
    </lineage>
</organism>
<proteinExistence type="predicted"/>
<reference evidence="1 2" key="1">
    <citation type="journal article" date="2018" name="Front. Plant Sci.">
        <title>Red Clover (Trifolium pratense) and Zigzag Clover (T. medium) - A Picture of Genomic Similarities and Differences.</title>
        <authorList>
            <person name="Dluhosova J."/>
            <person name="Istvanek J."/>
            <person name="Nedelnik J."/>
            <person name="Repkova J."/>
        </authorList>
    </citation>
    <scope>NUCLEOTIDE SEQUENCE [LARGE SCALE GENOMIC DNA]</scope>
    <source>
        <strain evidence="2">cv. 10/8</strain>
        <tissue evidence="1">Leaf</tissue>
    </source>
</reference>
<keyword evidence="2" id="KW-1185">Reference proteome</keyword>
<dbReference type="EMBL" id="LXQA011299649">
    <property type="protein sequence ID" value="MCI92391.1"/>
    <property type="molecule type" value="Genomic_DNA"/>
</dbReference>
<dbReference type="Proteomes" id="UP000265520">
    <property type="component" value="Unassembled WGS sequence"/>
</dbReference>
<accession>A0A392VZI5</accession>
<dbReference type="AlphaFoldDB" id="A0A392VZI5"/>